<evidence type="ECO:0000256" key="1">
    <source>
        <dbReference type="SAM" id="MobiDB-lite"/>
    </source>
</evidence>
<dbReference type="RefSeq" id="WP_345477467.1">
    <property type="nucleotide sequence ID" value="NZ_BAABLW010000007.1"/>
</dbReference>
<dbReference type="Proteomes" id="UP001500368">
    <property type="component" value="Unassembled WGS sequence"/>
</dbReference>
<keyword evidence="2" id="KW-0812">Transmembrane</keyword>
<dbReference type="InterPro" id="IPR023833">
    <property type="entry name" value="Signal_pept_SipW-depend-type"/>
</dbReference>
<keyword evidence="4" id="KW-1185">Reference proteome</keyword>
<feature type="region of interest" description="Disordered" evidence="1">
    <location>
        <begin position="1"/>
        <end position="22"/>
    </location>
</feature>
<keyword evidence="2" id="KW-1133">Transmembrane helix</keyword>
<gene>
    <name evidence="3" type="ORF">GCM10025790_15310</name>
</gene>
<dbReference type="EMBL" id="BAABLW010000007">
    <property type="protein sequence ID" value="GAA4920219.1"/>
    <property type="molecule type" value="Genomic_DNA"/>
</dbReference>
<organism evidence="3 4">
    <name type="scientific">Nesterenkonia rhizosphaerae</name>
    <dbReference type="NCBI Taxonomy" id="1348272"/>
    <lineage>
        <taxon>Bacteria</taxon>
        <taxon>Bacillati</taxon>
        <taxon>Actinomycetota</taxon>
        <taxon>Actinomycetes</taxon>
        <taxon>Micrococcales</taxon>
        <taxon>Micrococcaceae</taxon>
        <taxon>Nesterenkonia</taxon>
    </lineage>
</organism>
<feature type="compositionally biased region" description="Polar residues" evidence="1">
    <location>
        <begin position="1"/>
        <end position="18"/>
    </location>
</feature>
<evidence type="ECO:0000313" key="4">
    <source>
        <dbReference type="Proteomes" id="UP001500368"/>
    </source>
</evidence>
<evidence type="ECO:0000313" key="3">
    <source>
        <dbReference type="EMBL" id="GAA4920219.1"/>
    </source>
</evidence>
<proteinExistence type="predicted"/>
<protein>
    <recommendedName>
        <fullName evidence="5">Ribosomally synthesized peptide with SipW-like signal peptide</fullName>
    </recommendedName>
</protein>
<name>A0ABP9FWB9_9MICC</name>
<comment type="caution">
    <text evidence="3">The sequence shown here is derived from an EMBL/GenBank/DDBJ whole genome shotgun (WGS) entry which is preliminary data.</text>
</comment>
<accession>A0ABP9FWB9</accession>
<evidence type="ECO:0000256" key="2">
    <source>
        <dbReference type="SAM" id="Phobius"/>
    </source>
</evidence>
<evidence type="ECO:0008006" key="5">
    <source>
        <dbReference type="Google" id="ProtNLM"/>
    </source>
</evidence>
<feature type="transmembrane region" description="Helical" evidence="2">
    <location>
        <begin position="26"/>
        <end position="45"/>
    </location>
</feature>
<reference evidence="4" key="1">
    <citation type="journal article" date="2019" name="Int. J. Syst. Evol. Microbiol.">
        <title>The Global Catalogue of Microorganisms (GCM) 10K type strain sequencing project: providing services to taxonomists for standard genome sequencing and annotation.</title>
        <authorList>
            <consortium name="The Broad Institute Genomics Platform"/>
            <consortium name="The Broad Institute Genome Sequencing Center for Infectious Disease"/>
            <person name="Wu L."/>
            <person name="Ma J."/>
        </authorList>
    </citation>
    <scope>NUCLEOTIDE SEQUENCE [LARGE SCALE GENOMIC DNA]</scope>
    <source>
        <strain evidence="4">JCM 19129</strain>
    </source>
</reference>
<dbReference type="NCBIfam" id="TIGR04088">
    <property type="entry name" value="cognate_SipW"/>
    <property type="match status" value="1"/>
</dbReference>
<sequence length="221" mass="22597">MTRHSAPQHSPTDDQPSGQGRRKAQAILAGGLVLGIGAAVTLAAWNDSEFAQGVFGAASFNLEGSETGPEGPYQNHDELAEAATLNFAAANLVPGQTVYEPFWVRLDAATTVNGTVEAGGVSLVDSDGANIENLSYSVIHIDPDAVCDADASGEEILTGETLAASPADSGSSPFALTFGVEEEAGTPVQLCFAVTAVDGEALVQGESTEATWEIIATSDDA</sequence>
<keyword evidence="2" id="KW-0472">Membrane</keyword>